<comment type="caution">
    <text evidence="1">The sequence shown here is derived from an EMBL/GenBank/DDBJ whole genome shotgun (WGS) entry which is preliminary data.</text>
</comment>
<dbReference type="AlphaFoldDB" id="A0A4C1VHY3"/>
<keyword evidence="2" id="KW-1185">Reference proteome</keyword>
<evidence type="ECO:0000313" key="1">
    <source>
        <dbReference type="EMBL" id="GBP38200.1"/>
    </source>
</evidence>
<gene>
    <name evidence="1" type="ORF">EVAR_18079_1</name>
</gene>
<organism evidence="1 2">
    <name type="scientific">Eumeta variegata</name>
    <name type="common">Bagworm moth</name>
    <name type="synonym">Eumeta japonica</name>
    <dbReference type="NCBI Taxonomy" id="151549"/>
    <lineage>
        <taxon>Eukaryota</taxon>
        <taxon>Metazoa</taxon>
        <taxon>Ecdysozoa</taxon>
        <taxon>Arthropoda</taxon>
        <taxon>Hexapoda</taxon>
        <taxon>Insecta</taxon>
        <taxon>Pterygota</taxon>
        <taxon>Neoptera</taxon>
        <taxon>Endopterygota</taxon>
        <taxon>Lepidoptera</taxon>
        <taxon>Glossata</taxon>
        <taxon>Ditrysia</taxon>
        <taxon>Tineoidea</taxon>
        <taxon>Psychidae</taxon>
        <taxon>Oiketicinae</taxon>
        <taxon>Eumeta</taxon>
    </lineage>
</organism>
<dbReference type="EMBL" id="BGZK01000345">
    <property type="protein sequence ID" value="GBP38200.1"/>
    <property type="molecule type" value="Genomic_DNA"/>
</dbReference>
<evidence type="ECO:0000313" key="2">
    <source>
        <dbReference type="Proteomes" id="UP000299102"/>
    </source>
</evidence>
<accession>A0A4C1VHY3</accession>
<name>A0A4C1VHY3_EUMVA</name>
<protein>
    <submittedName>
        <fullName evidence="1">Uncharacterized protein</fullName>
    </submittedName>
</protein>
<sequence>MEVGIARGPHEQNRRAMQRYEHGKKCSAAARWRWGRALGARRVLCSGIDIATASRSGIETEGETEIGIRLRKAAALPRTLHRDPAGGTE</sequence>
<reference evidence="1 2" key="1">
    <citation type="journal article" date="2019" name="Commun. Biol.">
        <title>The bagworm genome reveals a unique fibroin gene that provides high tensile strength.</title>
        <authorList>
            <person name="Kono N."/>
            <person name="Nakamura H."/>
            <person name="Ohtoshi R."/>
            <person name="Tomita M."/>
            <person name="Numata K."/>
            <person name="Arakawa K."/>
        </authorList>
    </citation>
    <scope>NUCLEOTIDE SEQUENCE [LARGE SCALE GENOMIC DNA]</scope>
</reference>
<proteinExistence type="predicted"/>
<dbReference type="Proteomes" id="UP000299102">
    <property type="component" value="Unassembled WGS sequence"/>
</dbReference>